<dbReference type="InterPro" id="IPR036298">
    <property type="entry name" value="Chalcone_isomerase_sf"/>
</dbReference>
<dbReference type="Proteomes" id="UP000715965">
    <property type="component" value="Unassembled WGS sequence"/>
</dbReference>
<comment type="caution">
    <text evidence="3">The sequence shown here is derived from an EMBL/GenBank/DDBJ whole genome shotgun (WGS) entry which is preliminary data.</text>
</comment>
<dbReference type="EMBL" id="JADDOJ010000022">
    <property type="protein sequence ID" value="MBE7940405.1"/>
    <property type="molecule type" value="Genomic_DNA"/>
</dbReference>
<gene>
    <name evidence="3" type="ORF">IM725_07470</name>
</gene>
<evidence type="ECO:0000256" key="1">
    <source>
        <dbReference type="SAM" id="SignalP"/>
    </source>
</evidence>
<reference evidence="3 4" key="1">
    <citation type="submission" date="2020-10" db="EMBL/GenBank/DDBJ databases">
        <title>Draft genome of Ramlibacter aquaticus LMG 30558.</title>
        <authorList>
            <person name="Props R."/>
        </authorList>
    </citation>
    <scope>NUCLEOTIDE SEQUENCE [LARGE SCALE GENOMIC DNA]</scope>
    <source>
        <strain evidence="3 4">LMG 30558</strain>
    </source>
</reference>
<feature type="signal peptide" evidence="1">
    <location>
        <begin position="1"/>
        <end position="23"/>
    </location>
</feature>
<dbReference type="GO" id="GO:0016853">
    <property type="term" value="F:isomerase activity"/>
    <property type="evidence" value="ECO:0007669"/>
    <property type="project" value="UniProtKB-KW"/>
</dbReference>
<proteinExistence type="predicted"/>
<dbReference type="RefSeq" id="WP_193779949.1">
    <property type="nucleotide sequence ID" value="NZ_JADDOJ010000022.1"/>
</dbReference>
<dbReference type="Pfam" id="PF16036">
    <property type="entry name" value="Chalcone_3"/>
    <property type="match status" value="1"/>
</dbReference>
<organism evidence="3 4">
    <name type="scientific">Ramlibacter aquaticus</name>
    <dbReference type="NCBI Taxonomy" id="2780094"/>
    <lineage>
        <taxon>Bacteria</taxon>
        <taxon>Pseudomonadati</taxon>
        <taxon>Pseudomonadota</taxon>
        <taxon>Betaproteobacteria</taxon>
        <taxon>Burkholderiales</taxon>
        <taxon>Comamonadaceae</taxon>
        <taxon>Ramlibacter</taxon>
    </lineage>
</organism>
<dbReference type="InterPro" id="IPR016088">
    <property type="entry name" value="Chalcone_isomerase_3-sand"/>
</dbReference>
<name>A0ABR9SDH6_9BURK</name>
<feature type="chain" id="PRO_5045951457" evidence="1">
    <location>
        <begin position="24"/>
        <end position="202"/>
    </location>
</feature>
<keyword evidence="4" id="KW-1185">Reference proteome</keyword>
<sequence>MVGWKRGAAAALVGMALAFGASAQTTLAGARFEPEVSLGSQKLQLNGAGVRFKTVIKVYAAGLYTPRKVTRAEDVLNPQLPKRLQLVALRDISGDDFGRLFSRAIEENTTRQEFSHAIGAVIRMGQIFADVHQFSKGETVLVDYVPGQGLAISYRGKQQGEMFREPEFSAMMFKIWFGPKPADSTLEKALLGEQNYANINLG</sequence>
<feature type="domain" description="Chalcone isomerase" evidence="2">
    <location>
        <begin position="25"/>
        <end position="192"/>
    </location>
</feature>
<dbReference type="InterPro" id="IPR016087">
    <property type="entry name" value="Chalcone_isomerase"/>
</dbReference>
<evidence type="ECO:0000313" key="3">
    <source>
        <dbReference type="EMBL" id="MBE7940405.1"/>
    </source>
</evidence>
<protein>
    <submittedName>
        <fullName evidence="3">Chalcone isomerase family protein</fullName>
    </submittedName>
</protein>
<evidence type="ECO:0000259" key="2">
    <source>
        <dbReference type="Pfam" id="PF16036"/>
    </source>
</evidence>
<keyword evidence="1" id="KW-0732">Signal</keyword>
<dbReference type="SUPFAM" id="SSF54626">
    <property type="entry name" value="Chalcone isomerase"/>
    <property type="match status" value="1"/>
</dbReference>
<accession>A0ABR9SDH6</accession>
<keyword evidence="3" id="KW-0413">Isomerase</keyword>
<dbReference type="Gene3D" id="3.50.70.10">
    <property type="match status" value="1"/>
</dbReference>
<evidence type="ECO:0000313" key="4">
    <source>
        <dbReference type="Proteomes" id="UP000715965"/>
    </source>
</evidence>